<evidence type="ECO:0000313" key="4">
    <source>
        <dbReference type="Proteomes" id="UP000595278"/>
    </source>
</evidence>
<dbReference type="Proteomes" id="UP000595278">
    <property type="component" value="Chromosome"/>
</dbReference>
<dbReference type="KEGG" id="eaz:JHT90_08920"/>
<keyword evidence="2" id="KW-0812">Transmembrane</keyword>
<organism evidence="3 4">
    <name type="scientific">Entomomonas asaccharolytica</name>
    <dbReference type="NCBI Taxonomy" id="2785331"/>
    <lineage>
        <taxon>Bacteria</taxon>
        <taxon>Pseudomonadati</taxon>
        <taxon>Pseudomonadota</taxon>
        <taxon>Gammaproteobacteria</taxon>
        <taxon>Pseudomonadales</taxon>
        <taxon>Pseudomonadaceae</taxon>
        <taxon>Entomomonas</taxon>
    </lineage>
</organism>
<feature type="transmembrane region" description="Helical" evidence="2">
    <location>
        <begin position="1078"/>
        <end position="1098"/>
    </location>
</feature>
<reference evidence="3 4" key="1">
    <citation type="submission" date="2021-01" db="EMBL/GenBank/DDBJ databases">
        <title>Entomomonas sp. F2A isolated from a house cricket (Acheta domesticus).</title>
        <authorList>
            <person name="Spergser J."/>
            <person name="Busse H.-J."/>
        </authorList>
    </citation>
    <scope>NUCLEOTIDE SEQUENCE [LARGE SCALE GENOMIC DNA]</scope>
    <source>
        <strain evidence="3 4">F2A</strain>
    </source>
</reference>
<accession>A0A974NDD4</accession>
<feature type="region of interest" description="Disordered" evidence="1">
    <location>
        <begin position="52"/>
        <end position="76"/>
    </location>
</feature>
<protein>
    <submittedName>
        <fullName evidence="3">Uncharacterized protein</fullName>
    </submittedName>
</protein>
<evidence type="ECO:0000256" key="1">
    <source>
        <dbReference type="SAM" id="MobiDB-lite"/>
    </source>
</evidence>
<name>A0A974NDD4_9GAMM</name>
<sequence length="1324" mass="150469">MSGSYRFMDYSSPFQGSALSPITNTACEENVLIIQVMGTNHPEGQEVIITNNRGQELSSTKDEKNTRSRRGGKRFNKNDIEIIQGENKLTSTLHSWSWQNQQEEERGLSLKIHTTNGNPILLPFAQEIGKTCRQEDGQINQIIPIVPLVWMGTASNNKKFPVLVRPGGYLYIFYKGKLWREIRVVQNENDETVYKDVNVSLYRLRDGSFRSGDREVIGVELKEIWLPRQYGTKNAYNVSMEYSIQYSEVQLSAARLAIRESSLNNDSLHSSPQISYQSFFEKYNYRSESNLRISQIIKEANYPIDNVSSEFRKLENWLITDIFPINFIPEQKQRNIQVEWELDYPNKYLYDIEGSYLTQSFANARNFNTNSINGVYNLTLAKDLELSAWKVLFTDTVNEKLQEKKEVDNNLRQFWAKNIIETDVLLNAKEREIYGVIIEDPYYTIRHLVGRVEVCNELMDLALEYLKYIPYSDSAILMQTFVSPHLSRTQISSQTARNISKDSVAPQREIIRERLCQIIFMLFDELSKEKTIEIWADHLSLDNNVLYCAAYSHLCTVISTLEIGIKTYRKDTITTNTEILYQNIDFSVNNTKTLVDAVAEAKEVRAEVDRVIVRGDRFIIILDFILELSNDNTNRYHHFLWPTINDNEVKLTEKLSVNSIAERANDGTGVYRIDCCVKEFINDQSQKTIKQDSSLDIALLIDNIENQDIDSTPTSIDTKIILKVLQRISKSLVSTIEGAYTNHLKTRIAMIESQRAMSRATGEVVTDIANAQTARDNLLNKGNIRVVRLHGLDLPLLQAQNFELMRTVNGNNPLGEIYLGRAIRTGTGITPYDGEGHNSRVLIFSAEGVNTNGIRRGYMDLLNRSNNNTRASTNLRNIPNNSVASNTSFIAVFYPRNSQLSRLIDTEHEARRSLLNSLRRQNIANLGLQEAITLRNQAFTMYTNRLRFLNLSRGISSTLIIFETIGLINELTKLEQEVQRNGNQAYWKLAVTISNLVFAGEELSYLFSGRNSLSAQLRLKPNGFALRRSTSYLSRNSLIGKTNIPGLTFLKGPFAMIGLVLSYLDLKKSFIWHNDPRATFGYGLIAAAGVVSILALLGVSSGPLGWTALALTVIGGVLIAKFSHSELQKWIANGPFASNDNEQTHFLKDPVTAYHYLLNILSDITIKITEDKNGINPLTKTTIEVTSNIPFSVLGGEEAINIGYQYVRVVTRDGIRISQSIIREYKPEISEENKIIVFGGHELVSESRELYSPATISTTTTIETKWIVRAQFKLHYKGRQLTFPLPEIDSYARQHTVPSLTPDFTRVGVPYWADEETNKPRSNN</sequence>
<dbReference type="EMBL" id="CP067393">
    <property type="protein sequence ID" value="QQP84535.1"/>
    <property type="molecule type" value="Genomic_DNA"/>
</dbReference>
<feature type="transmembrane region" description="Helical" evidence="2">
    <location>
        <begin position="1104"/>
        <end position="1122"/>
    </location>
</feature>
<evidence type="ECO:0000313" key="3">
    <source>
        <dbReference type="EMBL" id="QQP84535.1"/>
    </source>
</evidence>
<keyword evidence="2" id="KW-1133">Transmembrane helix</keyword>
<gene>
    <name evidence="3" type="ORF">JHT90_08920</name>
</gene>
<feature type="transmembrane region" description="Helical" evidence="2">
    <location>
        <begin position="1044"/>
        <end position="1066"/>
    </location>
</feature>
<keyword evidence="2" id="KW-0472">Membrane</keyword>
<dbReference type="CDD" id="cd20705">
    <property type="entry name" value="MIX_I"/>
    <property type="match status" value="1"/>
</dbReference>
<dbReference type="RefSeq" id="WP_201090432.1">
    <property type="nucleotide sequence ID" value="NZ_CP067393.1"/>
</dbReference>
<keyword evidence="4" id="KW-1185">Reference proteome</keyword>
<evidence type="ECO:0000256" key="2">
    <source>
        <dbReference type="SAM" id="Phobius"/>
    </source>
</evidence>
<proteinExistence type="predicted"/>